<proteinExistence type="predicted"/>
<dbReference type="PROSITE" id="PS51757">
    <property type="entry name" value="TH1"/>
    <property type="match status" value="1"/>
</dbReference>
<dbReference type="OrthoDB" id="6108017at2759"/>
<accession>X6NZW2</accession>
<dbReference type="InterPro" id="IPR010926">
    <property type="entry name" value="Myosin_TH1"/>
</dbReference>
<evidence type="ECO:0000313" key="3">
    <source>
        <dbReference type="Proteomes" id="UP000023152"/>
    </source>
</evidence>
<dbReference type="AlphaFoldDB" id="X6NZW2"/>
<organism evidence="2 3">
    <name type="scientific">Reticulomyxa filosa</name>
    <dbReference type="NCBI Taxonomy" id="46433"/>
    <lineage>
        <taxon>Eukaryota</taxon>
        <taxon>Sar</taxon>
        <taxon>Rhizaria</taxon>
        <taxon>Retaria</taxon>
        <taxon>Foraminifera</taxon>
        <taxon>Monothalamids</taxon>
        <taxon>Reticulomyxidae</taxon>
        <taxon>Reticulomyxa</taxon>
    </lineage>
</organism>
<gene>
    <name evidence="2" type="ORF">RFI_06286</name>
</gene>
<keyword evidence="2" id="KW-0808">Transferase</keyword>
<keyword evidence="2" id="KW-0418">Kinase</keyword>
<dbReference type="GO" id="GO:0016301">
    <property type="term" value="F:kinase activity"/>
    <property type="evidence" value="ECO:0007669"/>
    <property type="project" value="UniProtKB-KW"/>
</dbReference>
<evidence type="ECO:0000313" key="2">
    <source>
        <dbReference type="EMBL" id="ETO30837.1"/>
    </source>
</evidence>
<dbReference type="GO" id="GO:0003774">
    <property type="term" value="F:cytoskeletal motor activity"/>
    <property type="evidence" value="ECO:0007669"/>
    <property type="project" value="InterPro"/>
</dbReference>
<dbReference type="PANTHER" id="PTHR34969">
    <property type="entry name" value="OS01G0621700 PROTEIN"/>
    <property type="match status" value="1"/>
</dbReference>
<dbReference type="EMBL" id="ASPP01005286">
    <property type="protein sequence ID" value="ETO30837.1"/>
    <property type="molecule type" value="Genomic_DNA"/>
</dbReference>
<keyword evidence="3" id="KW-1185">Reference proteome</keyword>
<evidence type="ECO:0000259" key="1">
    <source>
        <dbReference type="PROSITE" id="PS51757"/>
    </source>
</evidence>
<comment type="caution">
    <text evidence="2">The sequence shown here is derived from an EMBL/GenBank/DDBJ whole genome shotgun (WGS) entry which is preliminary data.</text>
</comment>
<reference evidence="2 3" key="1">
    <citation type="journal article" date="2013" name="Curr. Biol.">
        <title>The Genome of the Foraminiferan Reticulomyxa filosa.</title>
        <authorList>
            <person name="Glockner G."/>
            <person name="Hulsmann N."/>
            <person name="Schleicher M."/>
            <person name="Noegel A.A."/>
            <person name="Eichinger L."/>
            <person name="Gallinger C."/>
            <person name="Pawlowski J."/>
            <person name="Sierra R."/>
            <person name="Euteneuer U."/>
            <person name="Pillet L."/>
            <person name="Moustafa A."/>
            <person name="Platzer M."/>
            <person name="Groth M."/>
            <person name="Szafranski K."/>
            <person name="Schliwa M."/>
        </authorList>
    </citation>
    <scope>NUCLEOTIDE SEQUENCE [LARGE SCALE GENOMIC DNA]</scope>
</reference>
<feature type="domain" description="TH1" evidence="1">
    <location>
        <begin position="22"/>
        <end position="178"/>
    </location>
</feature>
<protein>
    <submittedName>
        <fullName evidence="2">Protein kinase domain containing protein</fullName>
    </submittedName>
</protein>
<name>X6NZW2_RETFI</name>
<dbReference type="GO" id="GO:0016459">
    <property type="term" value="C:myosin complex"/>
    <property type="evidence" value="ECO:0007669"/>
    <property type="project" value="InterPro"/>
</dbReference>
<dbReference type="Pfam" id="PF06017">
    <property type="entry name" value="Myosin_TH1"/>
    <property type="match status" value="1"/>
</dbReference>
<sequence>MRRGKNTFLCGYKRNDSNLHSIKTLLWQEMAKIVDDQLLLAKNPQCMKMLEKTGHNFPLPEKVLFSDNVIKVNKRDKEQERVLLVTDKAVYNLKPKDYQKCQRRIAIDKIVSISEAKDSDEFTVHVPEEYDYLFKTLCSYNIKKKKKKCAQQKSKHRIIEIISQVNFVLICCCCSCDT</sequence>
<dbReference type="Proteomes" id="UP000023152">
    <property type="component" value="Unassembled WGS sequence"/>
</dbReference>
<dbReference type="PANTHER" id="PTHR34969:SF1">
    <property type="entry name" value="TH1 DOMAIN-CONTAINING PROTEIN"/>
    <property type="match status" value="1"/>
</dbReference>